<sequence>MRLLGELEEGMELLAANKKSIKIITENTDLCMDKDTLQLYSAHKSGGVTVLIYCLDQKRSLPHHLVTDFQFPTADSLQILHWQHRSL</sequence>
<proteinExistence type="predicted"/>
<dbReference type="EMBL" id="JAOAOG010000158">
    <property type="protein sequence ID" value="KAJ6244930.1"/>
    <property type="molecule type" value="Genomic_DNA"/>
</dbReference>
<accession>A0ABQ8YKE0</accession>
<reference evidence="1" key="1">
    <citation type="submission" date="2022-08" db="EMBL/GenBank/DDBJ databases">
        <title>Novel sulfate-reducing endosymbionts in the free-living metamonad Anaeramoeba.</title>
        <authorList>
            <person name="Jerlstrom-Hultqvist J."/>
            <person name="Cepicka I."/>
            <person name="Gallot-Lavallee L."/>
            <person name="Salas-Leiva D."/>
            <person name="Curtis B.A."/>
            <person name="Zahonova K."/>
            <person name="Pipaliya S."/>
            <person name="Dacks J."/>
            <person name="Roger A.J."/>
        </authorList>
    </citation>
    <scope>NUCLEOTIDE SEQUENCE</scope>
    <source>
        <strain evidence="1">Schooner1</strain>
    </source>
</reference>
<evidence type="ECO:0000313" key="1">
    <source>
        <dbReference type="EMBL" id="KAJ6244930.1"/>
    </source>
</evidence>
<dbReference type="Proteomes" id="UP001150062">
    <property type="component" value="Unassembled WGS sequence"/>
</dbReference>
<keyword evidence="2" id="KW-1185">Reference proteome</keyword>
<protein>
    <submittedName>
        <fullName evidence="1">Pyruvate-flavodoxin oxidoreductase-related</fullName>
    </submittedName>
</protein>
<keyword evidence="1" id="KW-0670">Pyruvate</keyword>
<gene>
    <name evidence="1" type="ORF">M0813_21021</name>
</gene>
<organism evidence="1 2">
    <name type="scientific">Anaeramoeba flamelloides</name>
    <dbReference type="NCBI Taxonomy" id="1746091"/>
    <lineage>
        <taxon>Eukaryota</taxon>
        <taxon>Metamonada</taxon>
        <taxon>Anaeramoebidae</taxon>
        <taxon>Anaeramoeba</taxon>
    </lineage>
</organism>
<evidence type="ECO:0000313" key="2">
    <source>
        <dbReference type="Proteomes" id="UP001150062"/>
    </source>
</evidence>
<comment type="caution">
    <text evidence="1">The sequence shown here is derived from an EMBL/GenBank/DDBJ whole genome shotgun (WGS) entry which is preliminary data.</text>
</comment>
<name>A0ABQ8YKE0_9EUKA</name>